<dbReference type="EC" id="3.5.1.44" evidence="5"/>
<evidence type="ECO:0000256" key="4">
    <source>
        <dbReference type="ARBA" id="ARBA00048267"/>
    </source>
</evidence>
<feature type="domain" description="CheB-type methylesterase" evidence="9">
    <location>
        <begin position="154"/>
        <end position="344"/>
    </location>
</feature>
<dbReference type="InterPro" id="IPR035909">
    <property type="entry name" value="CheB_C"/>
</dbReference>
<dbReference type="InterPro" id="IPR008248">
    <property type="entry name" value="CheB-like"/>
</dbReference>
<comment type="subcellular location">
    <subcellularLocation>
        <location evidence="5">Cytoplasm</location>
    </subcellularLocation>
</comment>
<evidence type="ECO:0000256" key="1">
    <source>
        <dbReference type="ARBA" id="ARBA00022490"/>
    </source>
</evidence>
<dbReference type="EC" id="3.1.1.61" evidence="5"/>
<dbReference type="EMBL" id="DQWQ01000076">
    <property type="protein sequence ID" value="HDD35498.1"/>
    <property type="molecule type" value="Genomic_DNA"/>
</dbReference>
<keyword evidence="5 7" id="KW-0597">Phosphoprotein</keyword>
<dbReference type="InterPro" id="IPR001789">
    <property type="entry name" value="Sig_transdc_resp-reg_receiver"/>
</dbReference>
<dbReference type="InterPro" id="IPR011006">
    <property type="entry name" value="CheY-like_superfamily"/>
</dbReference>
<proteinExistence type="inferred from homology"/>
<comment type="function">
    <text evidence="5">Involved in chemotaxis. Part of a chemotaxis signal transduction system that modulates chemotaxis in response to various stimuli. Catalyzes the demethylation of specific methylglutamate residues introduced into the chemoreceptors (methyl-accepting chemotaxis proteins or MCP) by CheR. Also mediates the irreversible deamidation of specific glutamine residues to glutamic acid.</text>
</comment>
<dbReference type="GO" id="GO:0000156">
    <property type="term" value="F:phosphorelay response regulator activity"/>
    <property type="evidence" value="ECO:0007669"/>
    <property type="project" value="InterPro"/>
</dbReference>
<dbReference type="Pfam" id="PF00072">
    <property type="entry name" value="Response_reg"/>
    <property type="match status" value="1"/>
</dbReference>
<keyword evidence="2 5" id="KW-0145">Chemotaxis</keyword>
<accession>A0A7V0NER3</accession>
<dbReference type="SUPFAM" id="SSF52738">
    <property type="entry name" value="Methylesterase CheB, C-terminal domain"/>
    <property type="match status" value="1"/>
</dbReference>
<dbReference type="SUPFAM" id="SSF52172">
    <property type="entry name" value="CheY-like"/>
    <property type="match status" value="1"/>
</dbReference>
<comment type="domain">
    <text evidence="5">Contains a C-terminal catalytic domain, and an N-terminal region which modulates catalytic activity.</text>
</comment>
<organism evidence="10">
    <name type="scientific">Desulfofervidus auxilii</name>
    <dbReference type="NCBI Taxonomy" id="1621989"/>
    <lineage>
        <taxon>Bacteria</taxon>
        <taxon>Pseudomonadati</taxon>
        <taxon>Thermodesulfobacteriota</taxon>
        <taxon>Candidatus Desulfofervidia</taxon>
        <taxon>Candidatus Desulfofervidales</taxon>
        <taxon>Candidatus Desulfofervidaceae</taxon>
        <taxon>Candidatus Desulfofervidus</taxon>
    </lineage>
</organism>
<dbReference type="Gene3D" id="3.40.50.2300">
    <property type="match status" value="1"/>
</dbReference>
<dbReference type="CDD" id="cd16432">
    <property type="entry name" value="CheB_Rec"/>
    <property type="match status" value="1"/>
</dbReference>
<sequence length="357" mass="39093">MEKIKVLVVDDSALMRKMISEILMSDPEIEVVGKARHGLDALEKIPELKPDVITLDINMPIMDGVKALKQIMAKFPRPVIIVSSLTQDEADITFEVLDLGAVDYVPKPSGTISLDIKAISEEIIQKVKEAAKIDLAKITHKKRSHFVHRLLTVEDKPKYVVAIGISTGGPKTLIDILSEIEPDLETVYLVAQHIPPHFSCSLAERLNKYTPIPFSQATNGEPLKGGHGYLSPGGWHMLVTPDRRIKVTKHPLNTLFHPSVDILFKSVAEVFRNRAIGVILTGIGSDGANNLLKIKEAGGITIAESEETAIVFGMPAAAIELGAAQIVAPAYNIASEIKKAIFRLRHRESEEYERGAA</sequence>
<dbReference type="PANTHER" id="PTHR42872:SF6">
    <property type="entry name" value="PROTEIN-GLUTAMATE METHYLESTERASE_PROTEIN-GLUTAMINE GLUTAMINASE"/>
    <property type="match status" value="1"/>
</dbReference>
<dbReference type="GO" id="GO:0005737">
    <property type="term" value="C:cytoplasm"/>
    <property type="evidence" value="ECO:0007669"/>
    <property type="project" value="UniProtKB-SubCell"/>
</dbReference>
<feature type="modified residue" description="4-aspartylphosphate" evidence="5 7">
    <location>
        <position position="56"/>
    </location>
</feature>
<evidence type="ECO:0000256" key="3">
    <source>
        <dbReference type="ARBA" id="ARBA00022801"/>
    </source>
</evidence>
<keyword evidence="1 5" id="KW-0963">Cytoplasm</keyword>
<evidence type="ECO:0000256" key="7">
    <source>
        <dbReference type="PROSITE-ProRule" id="PRU00169"/>
    </source>
</evidence>
<feature type="active site" evidence="5 6">
    <location>
        <position position="286"/>
    </location>
</feature>
<keyword evidence="3 5" id="KW-0378">Hydrolase</keyword>
<feature type="active site" evidence="5 6">
    <location>
        <position position="166"/>
    </location>
</feature>
<dbReference type="PROSITE" id="PS50122">
    <property type="entry name" value="CHEB"/>
    <property type="match status" value="1"/>
</dbReference>
<dbReference type="PANTHER" id="PTHR42872">
    <property type="entry name" value="PROTEIN-GLUTAMATE METHYLESTERASE/PROTEIN-GLUTAMINE GLUTAMINASE"/>
    <property type="match status" value="1"/>
</dbReference>
<dbReference type="Proteomes" id="UP000885706">
    <property type="component" value="Unassembled WGS sequence"/>
</dbReference>
<protein>
    <recommendedName>
        <fullName evidence="5">Protein-glutamate methylesterase/protein-glutamine glutaminase</fullName>
        <ecNumber evidence="5">3.1.1.61</ecNumber>
        <ecNumber evidence="5">3.5.1.44</ecNumber>
    </recommendedName>
</protein>
<dbReference type="GO" id="GO:0008984">
    <property type="term" value="F:protein-glutamate methylesterase activity"/>
    <property type="evidence" value="ECO:0007669"/>
    <property type="project" value="UniProtKB-UniRule"/>
</dbReference>
<comment type="similarity">
    <text evidence="5">Belongs to the CheB family.</text>
</comment>
<comment type="catalytic activity">
    <reaction evidence="4 5">
        <text>[protein]-L-glutamate 5-O-methyl ester + H2O = L-glutamyl-[protein] + methanol + H(+)</text>
        <dbReference type="Rhea" id="RHEA:23236"/>
        <dbReference type="Rhea" id="RHEA-COMP:10208"/>
        <dbReference type="Rhea" id="RHEA-COMP:10311"/>
        <dbReference type="ChEBI" id="CHEBI:15377"/>
        <dbReference type="ChEBI" id="CHEBI:15378"/>
        <dbReference type="ChEBI" id="CHEBI:17790"/>
        <dbReference type="ChEBI" id="CHEBI:29973"/>
        <dbReference type="ChEBI" id="CHEBI:82795"/>
        <dbReference type="EC" id="3.1.1.61"/>
    </reaction>
</comment>
<feature type="domain" description="Response regulatory" evidence="8">
    <location>
        <begin position="5"/>
        <end position="122"/>
    </location>
</feature>
<gene>
    <name evidence="5" type="primary">cheB</name>
    <name evidence="10" type="ORF">ENF30_01720</name>
</gene>
<dbReference type="SMART" id="SM00448">
    <property type="entry name" value="REC"/>
    <property type="match status" value="1"/>
</dbReference>
<evidence type="ECO:0000259" key="8">
    <source>
        <dbReference type="PROSITE" id="PS50110"/>
    </source>
</evidence>
<dbReference type="PIRSF" id="PIRSF000876">
    <property type="entry name" value="RR_chemtxs_CheB"/>
    <property type="match status" value="1"/>
</dbReference>
<dbReference type="Pfam" id="PF01339">
    <property type="entry name" value="CheB_methylest"/>
    <property type="match status" value="1"/>
</dbReference>
<dbReference type="PROSITE" id="PS50110">
    <property type="entry name" value="RESPONSE_REGULATORY"/>
    <property type="match status" value="1"/>
</dbReference>
<reference evidence="10" key="1">
    <citation type="journal article" date="2020" name="mSystems">
        <title>Genome- and Community-Level Interaction Insights into Carbon Utilization and Element Cycling Functions of Hydrothermarchaeota in Hydrothermal Sediment.</title>
        <authorList>
            <person name="Zhou Z."/>
            <person name="Liu Y."/>
            <person name="Xu W."/>
            <person name="Pan J."/>
            <person name="Luo Z.H."/>
            <person name="Li M."/>
        </authorList>
    </citation>
    <scope>NUCLEOTIDE SEQUENCE [LARGE SCALE GENOMIC DNA]</scope>
    <source>
        <strain evidence="10">HyVt-113</strain>
    </source>
</reference>
<comment type="catalytic activity">
    <reaction evidence="5">
        <text>L-glutaminyl-[protein] + H2O = L-glutamyl-[protein] + NH4(+)</text>
        <dbReference type="Rhea" id="RHEA:16441"/>
        <dbReference type="Rhea" id="RHEA-COMP:10207"/>
        <dbReference type="Rhea" id="RHEA-COMP:10208"/>
        <dbReference type="ChEBI" id="CHEBI:15377"/>
        <dbReference type="ChEBI" id="CHEBI:28938"/>
        <dbReference type="ChEBI" id="CHEBI:29973"/>
        <dbReference type="ChEBI" id="CHEBI:30011"/>
        <dbReference type="EC" id="3.5.1.44"/>
    </reaction>
</comment>
<dbReference type="InterPro" id="IPR000673">
    <property type="entry name" value="Sig_transdc_resp-reg_Me-estase"/>
</dbReference>
<name>A0A7V0NER3_DESA2</name>
<dbReference type="GO" id="GO:0006935">
    <property type="term" value="P:chemotaxis"/>
    <property type="evidence" value="ECO:0007669"/>
    <property type="project" value="UniProtKB-UniRule"/>
</dbReference>
<comment type="caution">
    <text evidence="10">The sequence shown here is derived from an EMBL/GenBank/DDBJ whole genome shotgun (WGS) entry which is preliminary data.</text>
</comment>
<evidence type="ECO:0000313" key="10">
    <source>
        <dbReference type="EMBL" id="HDD35498.1"/>
    </source>
</evidence>
<evidence type="ECO:0000256" key="5">
    <source>
        <dbReference type="HAMAP-Rule" id="MF_00099"/>
    </source>
</evidence>
<comment type="PTM">
    <text evidence="5">Phosphorylated by CheA. Phosphorylation of the N-terminal regulatory domain activates the methylesterase activity.</text>
</comment>
<dbReference type="NCBIfam" id="NF001965">
    <property type="entry name" value="PRK00742.1"/>
    <property type="match status" value="1"/>
</dbReference>
<dbReference type="HAMAP" id="MF_00099">
    <property type="entry name" value="CheB_chemtxs"/>
    <property type="match status" value="1"/>
</dbReference>
<dbReference type="GO" id="GO:0050568">
    <property type="term" value="F:protein-glutamine glutaminase activity"/>
    <property type="evidence" value="ECO:0007669"/>
    <property type="project" value="UniProtKB-UniRule"/>
</dbReference>
<dbReference type="AlphaFoldDB" id="A0A7V0NER3"/>
<evidence type="ECO:0000256" key="2">
    <source>
        <dbReference type="ARBA" id="ARBA00022500"/>
    </source>
</evidence>
<dbReference type="Gene3D" id="3.40.50.180">
    <property type="entry name" value="Methylesterase CheB, C-terminal domain"/>
    <property type="match status" value="1"/>
</dbReference>
<evidence type="ECO:0000256" key="6">
    <source>
        <dbReference type="PROSITE-ProRule" id="PRU00050"/>
    </source>
</evidence>
<dbReference type="CDD" id="cd17541">
    <property type="entry name" value="REC_CheB-like"/>
    <property type="match status" value="1"/>
</dbReference>
<evidence type="ECO:0000259" key="9">
    <source>
        <dbReference type="PROSITE" id="PS50122"/>
    </source>
</evidence>
<feature type="active site" evidence="5 6">
    <location>
        <position position="193"/>
    </location>
</feature>